<gene>
    <name evidence="1" type="ORF">LCGC14_1476640</name>
</gene>
<accession>A0A0F9JAT7</accession>
<proteinExistence type="predicted"/>
<comment type="caution">
    <text evidence="1">The sequence shown here is derived from an EMBL/GenBank/DDBJ whole genome shotgun (WGS) entry which is preliminary data.</text>
</comment>
<reference evidence="1" key="1">
    <citation type="journal article" date="2015" name="Nature">
        <title>Complex archaea that bridge the gap between prokaryotes and eukaryotes.</title>
        <authorList>
            <person name="Spang A."/>
            <person name="Saw J.H."/>
            <person name="Jorgensen S.L."/>
            <person name="Zaremba-Niedzwiedzka K."/>
            <person name="Martijn J."/>
            <person name="Lind A.E."/>
            <person name="van Eijk R."/>
            <person name="Schleper C."/>
            <person name="Guy L."/>
            <person name="Ettema T.J."/>
        </authorList>
    </citation>
    <scope>NUCLEOTIDE SEQUENCE</scope>
</reference>
<organism evidence="1">
    <name type="scientific">marine sediment metagenome</name>
    <dbReference type="NCBI Taxonomy" id="412755"/>
    <lineage>
        <taxon>unclassified sequences</taxon>
        <taxon>metagenomes</taxon>
        <taxon>ecological metagenomes</taxon>
    </lineage>
</organism>
<dbReference type="AlphaFoldDB" id="A0A0F9JAT7"/>
<evidence type="ECO:0000313" key="1">
    <source>
        <dbReference type="EMBL" id="KKM66899.1"/>
    </source>
</evidence>
<feature type="non-terminal residue" evidence="1">
    <location>
        <position position="124"/>
    </location>
</feature>
<protein>
    <submittedName>
        <fullName evidence="1">Uncharacterized protein</fullName>
    </submittedName>
</protein>
<dbReference type="EMBL" id="LAZR01010447">
    <property type="protein sequence ID" value="KKM66899.1"/>
    <property type="molecule type" value="Genomic_DNA"/>
</dbReference>
<name>A0A0F9JAT7_9ZZZZ</name>
<sequence>MKIDVYCDGDPWDPHTWSLTPLEFVKTLKKFKVLNNTYDINPERDEYKIKRLIKNIRFLTIRNSSIRIKVRHPEFLKKRIFRLQKEANKIYNSHPKPDAIIIVAGDINFDNTPFYTFQDLDFDT</sequence>